<protein>
    <submittedName>
        <fullName evidence="1">Uncharacterized protein</fullName>
    </submittedName>
</protein>
<evidence type="ECO:0000313" key="2">
    <source>
        <dbReference type="Proteomes" id="UP001153076"/>
    </source>
</evidence>
<comment type="caution">
    <text evidence="1">The sequence shown here is derived from an EMBL/GenBank/DDBJ whole genome shotgun (WGS) entry which is preliminary data.</text>
</comment>
<evidence type="ECO:0000313" key="1">
    <source>
        <dbReference type="EMBL" id="KAJ8435707.1"/>
    </source>
</evidence>
<accession>A0A9Q1K3G5</accession>
<organism evidence="1 2">
    <name type="scientific">Carnegiea gigantea</name>
    <dbReference type="NCBI Taxonomy" id="171969"/>
    <lineage>
        <taxon>Eukaryota</taxon>
        <taxon>Viridiplantae</taxon>
        <taxon>Streptophyta</taxon>
        <taxon>Embryophyta</taxon>
        <taxon>Tracheophyta</taxon>
        <taxon>Spermatophyta</taxon>
        <taxon>Magnoliopsida</taxon>
        <taxon>eudicotyledons</taxon>
        <taxon>Gunneridae</taxon>
        <taxon>Pentapetalae</taxon>
        <taxon>Caryophyllales</taxon>
        <taxon>Cactineae</taxon>
        <taxon>Cactaceae</taxon>
        <taxon>Cactoideae</taxon>
        <taxon>Echinocereeae</taxon>
        <taxon>Carnegiea</taxon>
    </lineage>
</organism>
<gene>
    <name evidence="1" type="ORF">Cgig2_002664</name>
</gene>
<proteinExistence type="predicted"/>
<sequence length="189" mass="21529">MYKRSLCLRGMDDPTRRTMIGRPERTLDKGQIDPFLKRGPWPFCKGLNLAHEEPREEECSIEVGHHSQGIRGVHYPHCVENPDVRDLTAINERKKKHEAKTEWDKKAITLDSRVVIITGLLAKAVQRSSATRVVRIFILRQFELKHNLVGILSGLTGIDTTFDVTDPRLEAALLVEVSGGQHFQELKEK</sequence>
<dbReference type="Proteomes" id="UP001153076">
    <property type="component" value="Unassembled WGS sequence"/>
</dbReference>
<dbReference type="EMBL" id="JAKOGI010000392">
    <property type="protein sequence ID" value="KAJ8435707.1"/>
    <property type="molecule type" value="Genomic_DNA"/>
</dbReference>
<dbReference type="AlphaFoldDB" id="A0A9Q1K3G5"/>
<reference evidence="1" key="1">
    <citation type="submission" date="2022-04" db="EMBL/GenBank/DDBJ databases">
        <title>Carnegiea gigantea Genome sequencing and assembly v2.</title>
        <authorList>
            <person name="Copetti D."/>
            <person name="Sanderson M.J."/>
            <person name="Burquez A."/>
            <person name="Wojciechowski M.F."/>
        </authorList>
    </citation>
    <scope>NUCLEOTIDE SEQUENCE</scope>
    <source>
        <strain evidence="1">SGP5-SGP5p</strain>
        <tissue evidence="1">Aerial part</tissue>
    </source>
</reference>
<name>A0A9Q1K3G5_9CARY</name>
<keyword evidence="2" id="KW-1185">Reference proteome</keyword>